<evidence type="ECO:0000256" key="1">
    <source>
        <dbReference type="SAM" id="Phobius"/>
    </source>
</evidence>
<name>A0ABU1XEU1_9NOCA</name>
<dbReference type="EMBL" id="JAVDWW010000004">
    <property type="protein sequence ID" value="MDR7169049.1"/>
    <property type="molecule type" value="Genomic_DNA"/>
</dbReference>
<dbReference type="InterPro" id="IPR038507">
    <property type="entry name" value="YcnI-like_sf"/>
</dbReference>
<dbReference type="CDD" id="cd08545">
    <property type="entry name" value="YcnI_like"/>
    <property type="match status" value="1"/>
</dbReference>
<dbReference type="RefSeq" id="WP_310401936.1">
    <property type="nucleotide sequence ID" value="NZ_JAVDWW010000004.1"/>
</dbReference>
<keyword evidence="1" id="KW-0472">Membrane</keyword>
<protein>
    <submittedName>
        <fullName evidence="4">Uncharacterized protein YcnI</fullName>
    </submittedName>
</protein>
<organism evidence="4 5">
    <name type="scientific">Nocardia kruczakiae</name>
    <dbReference type="NCBI Taxonomy" id="261477"/>
    <lineage>
        <taxon>Bacteria</taxon>
        <taxon>Bacillati</taxon>
        <taxon>Actinomycetota</taxon>
        <taxon>Actinomycetes</taxon>
        <taxon>Mycobacteriales</taxon>
        <taxon>Nocardiaceae</taxon>
        <taxon>Nocardia</taxon>
    </lineage>
</organism>
<feature type="signal peptide" evidence="2">
    <location>
        <begin position="1"/>
        <end position="23"/>
    </location>
</feature>
<dbReference type="InterPro" id="IPR012533">
    <property type="entry name" value="YcnI-copper_dom"/>
</dbReference>
<feature type="domain" description="YncI copper-binding" evidence="3">
    <location>
        <begin position="30"/>
        <end position="162"/>
    </location>
</feature>
<accession>A0ABU1XEU1</accession>
<keyword evidence="1" id="KW-0812">Transmembrane</keyword>
<evidence type="ECO:0000259" key="3">
    <source>
        <dbReference type="Pfam" id="PF07987"/>
    </source>
</evidence>
<keyword evidence="1" id="KW-1133">Transmembrane helix</keyword>
<gene>
    <name evidence="4" type="ORF">J2W56_002790</name>
</gene>
<dbReference type="Pfam" id="PF07987">
    <property type="entry name" value="DUF1775"/>
    <property type="match status" value="1"/>
</dbReference>
<feature type="chain" id="PRO_5045960583" evidence="2">
    <location>
        <begin position="24"/>
        <end position="229"/>
    </location>
</feature>
<evidence type="ECO:0000313" key="5">
    <source>
        <dbReference type="Proteomes" id="UP001251217"/>
    </source>
</evidence>
<dbReference type="Proteomes" id="UP001251217">
    <property type="component" value="Unassembled WGS sequence"/>
</dbReference>
<dbReference type="InterPro" id="IPR006311">
    <property type="entry name" value="TAT_signal"/>
</dbReference>
<proteinExistence type="predicted"/>
<dbReference type="Gene3D" id="2.60.40.2230">
    <property type="entry name" value="Uncharacterised protein YcnI-like PF07987, DUF1775"/>
    <property type="match status" value="1"/>
</dbReference>
<feature type="transmembrane region" description="Helical" evidence="1">
    <location>
        <begin position="193"/>
        <end position="213"/>
    </location>
</feature>
<keyword evidence="2" id="KW-0732">Signal</keyword>
<dbReference type="PROSITE" id="PS51318">
    <property type="entry name" value="TAT"/>
    <property type="match status" value="1"/>
</dbReference>
<sequence>MNESWFRRAALAGIATAAATVLAAAPASAHVTVSGPDASRGGSAVLTFRVPNESATGSATTQLSVQLPALTEVETEPVPGWKTKVTRDDNHRVVAVTWMADPGGGIGAGQFEQFSVLADGLPDADTVTLPATQTYADGRVVKWDQPASGDTEPEFPAPTLALAPAHEGGAQNHGDVHAAAAAGEHETDTTARWLGSIGIVLGALGVLAAATMFTRNRPRHQPTARHPEA</sequence>
<reference evidence="4 5" key="1">
    <citation type="submission" date="2023-07" db="EMBL/GenBank/DDBJ databases">
        <title>Sorghum-associated microbial communities from plants grown in Nebraska, USA.</title>
        <authorList>
            <person name="Schachtman D."/>
        </authorList>
    </citation>
    <scope>NUCLEOTIDE SEQUENCE [LARGE SCALE GENOMIC DNA]</scope>
    <source>
        <strain evidence="4 5">4272</strain>
    </source>
</reference>
<evidence type="ECO:0000256" key="2">
    <source>
        <dbReference type="SAM" id="SignalP"/>
    </source>
</evidence>
<evidence type="ECO:0000313" key="4">
    <source>
        <dbReference type="EMBL" id="MDR7169049.1"/>
    </source>
</evidence>
<keyword evidence="5" id="KW-1185">Reference proteome</keyword>
<comment type="caution">
    <text evidence="4">The sequence shown here is derived from an EMBL/GenBank/DDBJ whole genome shotgun (WGS) entry which is preliminary data.</text>
</comment>